<gene>
    <name evidence="2" type="ORF">ETD83_27715</name>
</gene>
<accession>A0A5C4J689</accession>
<sequence>MKIASRAGTGFGTLAAVACVACCALPVLIAAGVLSGGAAAFLADRMPLVAVGLTVLAVAAFAVAARRRTGARGCGSKASGCGCSTTRV</sequence>
<keyword evidence="3" id="KW-1185">Reference proteome</keyword>
<dbReference type="PROSITE" id="PS51257">
    <property type="entry name" value="PROKAR_LIPOPROTEIN"/>
    <property type="match status" value="1"/>
</dbReference>
<keyword evidence="1" id="KW-0472">Membrane</keyword>
<keyword evidence="1" id="KW-0812">Transmembrane</keyword>
<reference evidence="2 3" key="1">
    <citation type="submission" date="2019-05" db="EMBL/GenBank/DDBJ databases">
        <title>Draft genome sequence of Actinomadura sp. 14C53.</title>
        <authorList>
            <person name="Saricaoglu S."/>
            <person name="Isik K."/>
        </authorList>
    </citation>
    <scope>NUCLEOTIDE SEQUENCE [LARGE SCALE GENOMIC DNA]</scope>
    <source>
        <strain evidence="2 3">14C53</strain>
    </source>
</reference>
<name>A0A5C4J689_9ACTN</name>
<organism evidence="2 3">
    <name type="scientific">Actinomadura soli</name>
    <dbReference type="NCBI Taxonomy" id="2508997"/>
    <lineage>
        <taxon>Bacteria</taxon>
        <taxon>Bacillati</taxon>
        <taxon>Actinomycetota</taxon>
        <taxon>Actinomycetes</taxon>
        <taxon>Streptosporangiales</taxon>
        <taxon>Thermomonosporaceae</taxon>
        <taxon>Actinomadura</taxon>
    </lineage>
</organism>
<evidence type="ECO:0000256" key="1">
    <source>
        <dbReference type="SAM" id="Phobius"/>
    </source>
</evidence>
<evidence type="ECO:0000313" key="2">
    <source>
        <dbReference type="EMBL" id="TMQ92216.1"/>
    </source>
</evidence>
<dbReference type="EMBL" id="VCKW01000170">
    <property type="protein sequence ID" value="TMQ92216.1"/>
    <property type="molecule type" value="Genomic_DNA"/>
</dbReference>
<dbReference type="Proteomes" id="UP000309174">
    <property type="component" value="Unassembled WGS sequence"/>
</dbReference>
<evidence type="ECO:0008006" key="4">
    <source>
        <dbReference type="Google" id="ProtNLM"/>
    </source>
</evidence>
<evidence type="ECO:0000313" key="3">
    <source>
        <dbReference type="Proteomes" id="UP000309174"/>
    </source>
</evidence>
<feature type="transmembrane region" description="Helical" evidence="1">
    <location>
        <begin position="46"/>
        <end position="65"/>
    </location>
</feature>
<keyword evidence="1" id="KW-1133">Transmembrane helix</keyword>
<proteinExistence type="predicted"/>
<protein>
    <recommendedName>
        <fullName evidence="4">Mercuric ion transport protein</fullName>
    </recommendedName>
</protein>
<dbReference type="AlphaFoldDB" id="A0A5C4J689"/>
<dbReference type="RefSeq" id="WP_138648153.1">
    <property type="nucleotide sequence ID" value="NZ_VCKW01000170.1"/>
</dbReference>
<comment type="caution">
    <text evidence="2">The sequence shown here is derived from an EMBL/GenBank/DDBJ whole genome shotgun (WGS) entry which is preliminary data.</text>
</comment>